<keyword evidence="2" id="KW-1185">Reference proteome</keyword>
<reference evidence="1 2" key="1">
    <citation type="journal article" date="2022" name="New Phytol.">
        <title>Ecological generalism drives hyperdiversity of secondary metabolite gene clusters in xylarialean endophytes.</title>
        <authorList>
            <person name="Franco M.E.E."/>
            <person name="Wisecaver J.H."/>
            <person name="Arnold A.E."/>
            <person name="Ju Y.M."/>
            <person name="Slot J.C."/>
            <person name="Ahrendt S."/>
            <person name="Moore L.P."/>
            <person name="Eastman K.E."/>
            <person name="Scott K."/>
            <person name="Konkel Z."/>
            <person name="Mondo S.J."/>
            <person name="Kuo A."/>
            <person name="Hayes R.D."/>
            <person name="Haridas S."/>
            <person name="Andreopoulos B."/>
            <person name="Riley R."/>
            <person name="LaButti K."/>
            <person name="Pangilinan J."/>
            <person name="Lipzen A."/>
            <person name="Amirebrahimi M."/>
            <person name="Yan J."/>
            <person name="Adam C."/>
            <person name="Keymanesh K."/>
            <person name="Ng V."/>
            <person name="Louie K."/>
            <person name="Northen T."/>
            <person name="Drula E."/>
            <person name="Henrissat B."/>
            <person name="Hsieh H.M."/>
            <person name="Youens-Clark K."/>
            <person name="Lutzoni F."/>
            <person name="Miadlikowska J."/>
            <person name="Eastwood D.C."/>
            <person name="Hamelin R.C."/>
            <person name="Grigoriev I.V."/>
            <person name="U'Ren J.M."/>
        </authorList>
    </citation>
    <scope>NUCLEOTIDE SEQUENCE [LARGE SCALE GENOMIC DNA]</scope>
    <source>
        <strain evidence="1 2">ER1909</strain>
    </source>
</reference>
<evidence type="ECO:0000313" key="1">
    <source>
        <dbReference type="EMBL" id="KAI6089181.1"/>
    </source>
</evidence>
<dbReference type="EMBL" id="MU394297">
    <property type="protein sequence ID" value="KAI6089181.1"/>
    <property type="molecule type" value="Genomic_DNA"/>
</dbReference>
<name>A0ACC0D9I5_9PEZI</name>
<proteinExistence type="predicted"/>
<evidence type="ECO:0000313" key="2">
    <source>
        <dbReference type="Proteomes" id="UP001497680"/>
    </source>
</evidence>
<sequence>MSPPPLRTACARCHAQKLRCPGRSENDPACSRCAKVGAVCVFGTSVRGKRPASVAAQGLRTASDMDKDFPAAKRVHRTLSTETSTQVSEQLTPPPINVEWSAGTGNAEVAEQIPLRVESPPAIISDTPTITDAHLQVVESLTQLNLDLVRHARTVPPLTGQPPDITKDYVPFKLDDTFKLTTTFLDVVRSLRLQESQDRHPLGWNVVVDTATLFLVMSCWHRLAGMYDCLFVLIKRCAEQSVLPATRGGRPVSLPLVTIGSFVPDATMSILLQMVATLQHSTQLANDMSDFAAMMSPGEGLAHGDEMSRTNVQRRTNNMHQQVRSIKSMLTQTGLL</sequence>
<comment type="caution">
    <text evidence="1">The sequence shown here is derived from an EMBL/GenBank/DDBJ whole genome shotgun (WGS) entry which is preliminary data.</text>
</comment>
<protein>
    <submittedName>
        <fullName evidence="1">Uncharacterized protein</fullName>
    </submittedName>
</protein>
<dbReference type="Proteomes" id="UP001497680">
    <property type="component" value="Unassembled WGS sequence"/>
</dbReference>
<organism evidence="1 2">
    <name type="scientific">Hypoxylon rubiginosum</name>
    <dbReference type="NCBI Taxonomy" id="110542"/>
    <lineage>
        <taxon>Eukaryota</taxon>
        <taxon>Fungi</taxon>
        <taxon>Dikarya</taxon>
        <taxon>Ascomycota</taxon>
        <taxon>Pezizomycotina</taxon>
        <taxon>Sordariomycetes</taxon>
        <taxon>Xylariomycetidae</taxon>
        <taxon>Xylariales</taxon>
        <taxon>Hypoxylaceae</taxon>
        <taxon>Hypoxylon</taxon>
    </lineage>
</organism>
<accession>A0ACC0D9I5</accession>
<gene>
    <name evidence="1" type="ORF">F4821DRAFT_257332</name>
</gene>